<sequence length="81" mass="9016">MTDQQIWEVVERTTHRARPAVVKISEFAEILDVSRITAYRMAAAGPANHGVRVIQLLGAMRVPVGEIFRILNGAQESGEMR</sequence>
<dbReference type="Proteomes" id="UP000242699">
    <property type="component" value="Unassembled WGS sequence"/>
</dbReference>
<gene>
    <name evidence="1" type="ORF">C7B43_15295</name>
</gene>
<protein>
    <submittedName>
        <fullName evidence="1">DNA-binding protein</fullName>
    </submittedName>
</protein>
<comment type="caution">
    <text evidence="1">The sequence shown here is derived from an EMBL/GenBank/DDBJ whole genome shotgun (WGS) entry which is preliminary data.</text>
</comment>
<dbReference type="AlphaFoldDB" id="A0A2T2WUV6"/>
<reference evidence="1 2" key="1">
    <citation type="journal article" date="2014" name="BMC Genomics">
        <title>Comparison of environmental and isolate Sulfobacillus genomes reveals diverse carbon, sulfur, nitrogen, and hydrogen metabolisms.</title>
        <authorList>
            <person name="Justice N.B."/>
            <person name="Norman A."/>
            <person name="Brown C.T."/>
            <person name="Singh A."/>
            <person name="Thomas B.C."/>
            <person name="Banfield J.F."/>
        </authorList>
    </citation>
    <scope>NUCLEOTIDE SEQUENCE [LARGE SCALE GENOMIC DNA]</scope>
    <source>
        <strain evidence="1">AMDSBA1</strain>
    </source>
</reference>
<keyword evidence="1" id="KW-0238">DNA-binding</keyword>
<dbReference type="EMBL" id="PXYT01000044">
    <property type="protein sequence ID" value="PSR26029.1"/>
    <property type="molecule type" value="Genomic_DNA"/>
</dbReference>
<accession>A0A2T2WUV6</accession>
<dbReference type="GO" id="GO:0003677">
    <property type="term" value="F:DNA binding"/>
    <property type="evidence" value="ECO:0007669"/>
    <property type="project" value="UniProtKB-KW"/>
</dbReference>
<evidence type="ECO:0000313" key="1">
    <source>
        <dbReference type="EMBL" id="PSR26029.1"/>
    </source>
</evidence>
<name>A0A2T2WUV6_9FIRM</name>
<organism evidence="1 2">
    <name type="scientific">Sulfobacillus benefaciens</name>
    <dbReference type="NCBI Taxonomy" id="453960"/>
    <lineage>
        <taxon>Bacteria</taxon>
        <taxon>Bacillati</taxon>
        <taxon>Bacillota</taxon>
        <taxon>Clostridia</taxon>
        <taxon>Eubacteriales</taxon>
        <taxon>Clostridiales Family XVII. Incertae Sedis</taxon>
        <taxon>Sulfobacillus</taxon>
    </lineage>
</organism>
<evidence type="ECO:0000313" key="2">
    <source>
        <dbReference type="Proteomes" id="UP000242699"/>
    </source>
</evidence>
<proteinExistence type="predicted"/>